<dbReference type="OrthoDB" id="9814432at2"/>
<evidence type="ECO:0000313" key="2">
    <source>
        <dbReference type="Proteomes" id="UP000005835"/>
    </source>
</evidence>
<dbReference type="InterPro" id="IPR049708">
    <property type="entry name" value="PP0621-like"/>
</dbReference>
<dbReference type="STRING" id="742823.HMPREF9465_01701"/>
<name>K1KG25_9BURK</name>
<organism evidence="1 2">
    <name type="scientific">Sutterella wadsworthensis 2_1_59BFAA</name>
    <dbReference type="NCBI Taxonomy" id="742823"/>
    <lineage>
        <taxon>Bacteria</taxon>
        <taxon>Pseudomonadati</taxon>
        <taxon>Pseudomonadota</taxon>
        <taxon>Betaproteobacteria</taxon>
        <taxon>Burkholderiales</taxon>
        <taxon>Sutterellaceae</taxon>
        <taxon>Sutterella</taxon>
    </lineage>
</organism>
<comment type="caution">
    <text evidence="1">The sequence shown here is derived from an EMBL/GenBank/DDBJ whole genome shotgun (WGS) entry which is preliminary data.</text>
</comment>
<dbReference type="Proteomes" id="UP000005835">
    <property type="component" value="Unassembled WGS sequence"/>
</dbReference>
<dbReference type="HOGENOM" id="CLU_168222_1_0_4"/>
<accession>K1KG25</accession>
<dbReference type="AlphaFoldDB" id="K1KG25"/>
<gene>
    <name evidence="1" type="ORF">HMPREF9465_01701</name>
</gene>
<protein>
    <submittedName>
        <fullName evidence="1">Uncharacterized protein</fullName>
    </submittedName>
</protein>
<dbReference type="RefSeq" id="WP_005436058.1">
    <property type="nucleotide sequence ID" value="NZ_JH815518.1"/>
</dbReference>
<dbReference type="NCBIfam" id="NF041023">
    <property type="entry name" value="PP0621_fam"/>
    <property type="match status" value="1"/>
</dbReference>
<keyword evidence="2" id="KW-1185">Reference proteome</keyword>
<dbReference type="EMBL" id="ADMG01000037">
    <property type="protein sequence ID" value="EKB30654.1"/>
    <property type="molecule type" value="Genomic_DNA"/>
</dbReference>
<evidence type="ECO:0000313" key="1">
    <source>
        <dbReference type="EMBL" id="EKB30654.1"/>
    </source>
</evidence>
<dbReference type="PATRIC" id="fig|742823.3.peg.1696"/>
<reference evidence="1 2" key="1">
    <citation type="submission" date="2012-05" db="EMBL/GenBank/DDBJ databases">
        <title>The Genome Sequence of Sutterella wadsworthensis 2_1_59BFAA.</title>
        <authorList>
            <consortium name="The Broad Institute Genome Sequencing Platform"/>
            <person name="Earl A."/>
            <person name="Ward D."/>
            <person name="Feldgarden M."/>
            <person name="Gevers D."/>
            <person name="Daigneault M."/>
            <person name="Strauss J."/>
            <person name="Allen-Vercoe E."/>
            <person name="Walker B."/>
            <person name="Young S.K."/>
            <person name="Zeng Q."/>
            <person name="Gargeya S."/>
            <person name="Fitzgerald M."/>
            <person name="Haas B."/>
            <person name="Abouelleil A."/>
            <person name="Alvarado L."/>
            <person name="Arachchi H.M."/>
            <person name="Berlin A.M."/>
            <person name="Chapman S.B."/>
            <person name="Goldberg J."/>
            <person name="Griggs A."/>
            <person name="Gujja S."/>
            <person name="Hansen M."/>
            <person name="Howarth C."/>
            <person name="Imamovic A."/>
            <person name="Larimer J."/>
            <person name="McCowen C."/>
            <person name="Montmayeur A."/>
            <person name="Murphy C."/>
            <person name="Neiman D."/>
            <person name="Pearson M."/>
            <person name="Priest M."/>
            <person name="Roberts A."/>
            <person name="Saif S."/>
            <person name="Shea T."/>
            <person name="Sisk P."/>
            <person name="Sykes S."/>
            <person name="Wortman J."/>
            <person name="Nusbaum C."/>
            <person name="Birren B."/>
        </authorList>
    </citation>
    <scope>NUCLEOTIDE SEQUENCE [LARGE SCALE GENOMIC DNA]</scope>
    <source>
        <strain evidence="1 2">2_1_59BFAA</strain>
    </source>
</reference>
<dbReference type="eggNOG" id="ENOG5032QHS">
    <property type="taxonomic scope" value="Bacteria"/>
</dbReference>
<proteinExistence type="predicted"/>
<sequence>MGRILFFVALAVAMWVAWTLSRRRNSLDNEERRELKRLRAKEREAQGKSREPSGEVMVKCDHCGLYFPKREAVLSKERVYCSKRCRDAARDGQ</sequence>